<protein>
    <submittedName>
        <fullName evidence="1">Uncharacterized protein</fullName>
    </submittedName>
</protein>
<organism evidence="1 2">
    <name type="scientific">Microcoleus asticus IPMA8</name>
    <dbReference type="NCBI Taxonomy" id="2563858"/>
    <lineage>
        <taxon>Bacteria</taxon>
        <taxon>Bacillati</taxon>
        <taxon>Cyanobacteriota</taxon>
        <taxon>Cyanophyceae</taxon>
        <taxon>Oscillatoriophycideae</taxon>
        <taxon>Oscillatoriales</taxon>
        <taxon>Microcoleaceae</taxon>
        <taxon>Microcoleus</taxon>
        <taxon>Microcoleus asticus</taxon>
    </lineage>
</organism>
<accession>A0ABX2CVS9</accession>
<comment type="caution">
    <text evidence="1">The sequence shown here is derived from an EMBL/GenBank/DDBJ whole genome shotgun (WGS) entry which is preliminary data.</text>
</comment>
<sequence>MRSRSMQVSASAASLLNAANRRCTQGLCAYQWMMEVDRSKDVRLFCSHDAIESKAFADGSSSSQN</sequence>
<evidence type="ECO:0000313" key="1">
    <source>
        <dbReference type="EMBL" id="NQE34510.1"/>
    </source>
</evidence>
<proteinExistence type="predicted"/>
<gene>
    <name evidence="1" type="ORF">E5S67_02236</name>
</gene>
<name>A0ABX2CVS9_9CYAN</name>
<dbReference type="Proteomes" id="UP000702425">
    <property type="component" value="Unassembled WGS sequence"/>
</dbReference>
<keyword evidence="2" id="KW-1185">Reference proteome</keyword>
<reference evidence="1 2" key="1">
    <citation type="journal article" date="2020" name="Sci. Rep.">
        <title>A novel cyanobacterial geosmin producer, revising GeoA distribution and dispersion patterns in Bacteria.</title>
        <authorList>
            <person name="Churro C."/>
            <person name="Semedo-Aguiar A.P."/>
            <person name="Silva A.D."/>
            <person name="Pereira-Leal J.B."/>
            <person name="Leite R.B."/>
        </authorList>
    </citation>
    <scope>NUCLEOTIDE SEQUENCE [LARGE SCALE GENOMIC DNA]</scope>
    <source>
        <strain evidence="1 2">IPMA8</strain>
    </source>
</reference>
<evidence type="ECO:0000313" key="2">
    <source>
        <dbReference type="Proteomes" id="UP000702425"/>
    </source>
</evidence>
<dbReference type="EMBL" id="SRRZ01000033">
    <property type="protein sequence ID" value="NQE34510.1"/>
    <property type="molecule type" value="Genomic_DNA"/>
</dbReference>